<comment type="similarity">
    <text evidence="1 4">Belongs to the glycosyl hydrolase 28 family.</text>
</comment>
<protein>
    <submittedName>
        <fullName evidence="6">Endopolygalacturonase</fullName>
    </submittedName>
</protein>
<dbReference type="EMBL" id="MCAS01000026">
    <property type="protein sequence ID" value="RKF41369.1"/>
    <property type="molecule type" value="Genomic_DNA"/>
</dbReference>
<dbReference type="SUPFAM" id="SSF51126">
    <property type="entry name" value="Pectin lyase-like"/>
    <property type="match status" value="1"/>
</dbReference>
<evidence type="ECO:0000313" key="7">
    <source>
        <dbReference type="Proteomes" id="UP000283709"/>
    </source>
</evidence>
<dbReference type="GO" id="GO:0004650">
    <property type="term" value="F:polygalacturonase activity"/>
    <property type="evidence" value="ECO:0007669"/>
    <property type="project" value="InterPro"/>
</dbReference>
<feature type="region of interest" description="Disordered" evidence="5">
    <location>
        <begin position="1"/>
        <end position="25"/>
    </location>
</feature>
<organism evidence="6 7">
    <name type="scientific">Paraburkholderia fungorum</name>
    <dbReference type="NCBI Taxonomy" id="134537"/>
    <lineage>
        <taxon>Bacteria</taxon>
        <taxon>Pseudomonadati</taxon>
        <taxon>Pseudomonadota</taxon>
        <taxon>Betaproteobacteria</taxon>
        <taxon>Burkholderiales</taxon>
        <taxon>Burkholderiaceae</taxon>
        <taxon>Paraburkholderia</taxon>
    </lineage>
</organism>
<dbReference type="PROSITE" id="PS00502">
    <property type="entry name" value="POLYGALACTURONASE"/>
    <property type="match status" value="1"/>
</dbReference>
<keyword evidence="3 4" id="KW-0326">Glycosidase</keyword>
<reference evidence="6 7" key="1">
    <citation type="submission" date="2016-07" db="EMBL/GenBank/DDBJ databases">
        <title>Genome analysis of Burkholderia fungorum ES3-20.</title>
        <authorList>
            <person name="Xu D."/>
            <person name="Yao R."/>
            <person name="Zheng S."/>
        </authorList>
    </citation>
    <scope>NUCLEOTIDE SEQUENCE [LARGE SCALE GENOMIC DNA]</scope>
    <source>
        <strain evidence="6 7">ES3-20</strain>
    </source>
</reference>
<keyword evidence="2 4" id="KW-0378">Hydrolase</keyword>
<evidence type="ECO:0000256" key="1">
    <source>
        <dbReference type="ARBA" id="ARBA00008834"/>
    </source>
</evidence>
<comment type="caution">
    <text evidence="6">The sequence shown here is derived from an EMBL/GenBank/DDBJ whole genome shotgun (WGS) entry which is preliminary data.</text>
</comment>
<name>A0A420G840_9BURK</name>
<dbReference type="InterPro" id="IPR011050">
    <property type="entry name" value="Pectin_lyase_fold/virulence"/>
</dbReference>
<dbReference type="Pfam" id="PF00295">
    <property type="entry name" value="Glyco_hydro_28"/>
    <property type="match status" value="1"/>
</dbReference>
<evidence type="ECO:0000256" key="5">
    <source>
        <dbReference type="SAM" id="MobiDB-lite"/>
    </source>
</evidence>
<accession>A0A420G840</accession>
<dbReference type="Gene3D" id="2.160.20.10">
    <property type="entry name" value="Single-stranded right-handed beta-helix, Pectin lyase-like"/>
    <property type="match status" value="1"/>
</dbReference>
<dbReference type="GO" id="GO:0005975">
    <property type="term" value="P:carbohydrate metabolic process"/>
    <property type="evidence" value="ECO:0007669"/>
    <property type="project" value="InterPro"/>
</dbReference>
<dbReference type="PANTHER" id="PTHR31339">
    <property type="entry name" value="PECTIN LYASE-RELATED"/>
    <property type="match status" value="1"/>
</dbReference>
<evidence type="ECO:0000256" key="2">
    <source>
        <dbReference type="ARBA" id="ARBA00022801"/>
    </source>
</evidence>
<dbReference type="Proteomes" id="UP000283709">
    <property type="component" value="Unassembled WGS sequence"/>
</dbReference>
<evidence type="ECO:0000313" key="6">
    <source>
        <dbReference type="EMBL" id="RKF41369.1"/>
    </source>
</evidence>
<proteinExistence type="inferred from homology"/>
<evidence type="ECO:0000256" key="4">
    <source>
        <dbReference type="RuleBase" id="RU361169"/>
    </source>
</evidence>
<dbReference type="InterPro" id="IPR051801">
    <property type="entry name" value="GH28_Enzymes"/>
</dbReference>
<dbReference type="AlphaFoldDB" id="A0A420G840"/>
<sequence length="733" mass="76098">MATHDKNNGKQVASRAPDRNEPNSPKRRAFMLLAGTSAGATLLGTLPGCGGNSGSLGSATTGSTTPPPVAAADPIWGPTGQATAIINRLASITTSTFPSVDFQVTGYGARTLPASALIQASAWPGGTISWVTGSQAATSPQSPGSNVMVPWDMTDTAYDSYSAFNAAIQAAHAAGGGRVVVPAGNWYCGGPIVLLSNVNFHLSSGCTIYFSPNPVDYAKNGPYATANGNLYWTRWQANDCLNFGSPIYAYQQTNIALTADDNTCVLNGQAMTPMQLSTKPPTSCWWTWKGSSNEYGYVKPASGGAPVSQADANTGTTAYPANSATYPASVALTSLPAAQVTNPQANVSFTNQDGTTTTLMNLLTVSGWNQDQNYLPALSELGVPVVDRTFGLGHFLRPCMVEFIGCTNVLLQNYHTQNTPFWQHHPTDCTNVVIDGVFADSIGPNNDGFDPDACNYVLVQNVQFNTGDDCIAIKSGKCLDTEYGPMQNIVVQNCTMQSGHGGLTIGSEMSAGVENVYARNLTMQNENWATNPLNIALRFKTNMNRGGFINNVWINGVTLPNGVNLAGKYGGGALGSSVPGSVPGTGTVGLTANPSTGQGGLITFDCDYSPSGDAVRWNPATINNVNITNVNATNTSGTVSYAMPAGFSATSASCFQAIVAQGPVAADYNGPLPVPTVQPITGVTISNCNLGTPICTGPATTSTPGPVFVNNVKAITLSNVVIGGVTYNSSLVG</sequence>
<dbReference type="InterPro" id="IPR000743">
    <property type="entry name" value="Glyco_hydro_28"/>
</dbReference>
<gene>
    <name evidence="6" type="ORF">BCY88_31445</name>
</gene>
<dbReference type="PANTHER" id="PTHR31339:SF86">
    <property type="entry name" value="PECTATE LYASE SUPERFAMILY PROTEIN DOMAIN-CONTAINING PROTEIN"/>
    <property type="match status" value="1"/>
</dbReference>
<evidence type="ECO:0000256" key="3">
    <source>
        <dbReference type="ARBA" id="ARBA00023295"/>
    </source>
</evidence>
<dbReference type="InterPro" id="IPR012334">
    <property type="entry name" value="Pectin_lyas_fold"/>
</dbReference>